<dbReference type="RefSeq" id="WP_136935227.1">
    <property type="nucleotide sequence ID" value="NZ_SSMQ01000082.1"/>
</dbReference>
<dbReference type="EMBL" id="SSMQ01000082">
    <property type="protein sequence ID" value="TKC97153.1"/>
    <property type="molecule type" value="Genomic_DNA"/>
</dbReference>
<accession>A0A4U1IS67</accession>
<name>A0A4U1IS67_9BACT</name>
<evidence type="ECO:0000313" key="2">
    <source>
        <dbReference type="Proteomes" id="UP000309215"/>
    </source>
</evidence>
<dbReference type="OrthoDB" id="5502669at2"/>
<organism evidence="1 2">
    <name type="scientific">Polyangium fumosum</name>
    <dbReference type="NCBI Taxonomy" id="889272"/>
    <lineage>
        <taxon>Bacteria</taxon>
        <taxon>Pseudomonadati</taxon>
        <taxon>Myxococcota</taxon>
        <taxon>Polyangia</taxon>
        <taxon>Polyangiales</taxon>
        <taxon>Polyangiaceae</taxon>
        <taxon>Polyangium</taxon>
    </lineage>
</organism>
<sequence length="200" mass="22065">MKLNTVSLGVFLVGLCFAGEALAVMPPARCRQPRERRAFDAGVRSGASLVESAWNAVNDCDQVERFADLVMNNLDSIDIPRESSDYVLCRVAGIVQGAEEVVDHTWNRCDWECRKEGELMARIGGKLYCDLSISLGGLGFAADIIRLPVRTCGLAFQIGCDAEFIGYTSNYPMCGPFTRDPFTPVWNQTRNNQCVYNPAP</sequence>
<dbReference type="Proteomes" id="UP000309215">
    <property type="component" value="Unassembled WGS sequence"/>
</dbReference>
<reference evidence="1 2" key="1">
    <citation type="submission" date="2019-04" db="EMBL/GenBank/DDBJ databases">
        <authorList>
            <person name="Li Y."/>
            <person name="Wang J."/>
        </authorList>
    </citation>
    <scope>NUCLEOTIDE SEQUENCE [LARGE SCALE GENOMIC DNA]</scope>
    <source>
        <strain evidence="1 2">DSM 14668</strain>
    </source>
</reference>
<comment type="caution">
    <text evidence="1">The sequence shown here is derived from an EMBL/GenBank/DDBJ whole genome shotgun (WGS) entry which is preliminary data.</text>
</comment>
<gene>
    <name evidence="1" type="ORF">E8A74_44395</name>
</gene>
<proteinExistence type="predicted"/>
<dbReference type="AlphaFoldDB" id="A0A4U1IS67"/>
<evidence type="ECO:0000313" key="1">
    <source>
        <dbReference type="EMBL" id="TKC97153.1"/>
    </source>
</evidence>
<keyword evidence="2" id="KW-1185">Reference proteome</keyword>
<protein>
    <submittedName>
        <fullName evidence="1">Uncharacterized protein</fullName>
    </submittedName>
</protein>